<accession>A0A074Z751</accession>
<evidence type="ECO:0000313" key="3">
    <source>
        <dbReference type="Proteomes" id="UP000030641"/>
    </source>
</evidence>
<evidence type="ECO:0000313" key="2">
    <source>
        <dbReference type="EMBL" id="KEQ94706.1"/>
    </source>
</evidence>
<name>A0A074Z751_AURSE</name>
<dbReference type="Proteomes" id="UP000030641">
    <property type="component" value="Unassembled WGS sequence"/>
</dbReference>
<dbReference type="RefSeq" id="XP_013343195.1">
    <property type="nucleotide sequence ID" value="XM_013487741.1"/>
</dbReference>
<feature type="region of interest" description="Disordered" evidence="1">
    <location>
        <begin position="73"/>
        <end position="101"/>
    </location>
</feature>
<evidence type="ECO:0000256" key="1">
    <source>
        <dbReference type="SAM" id="MobiDB-lite"/>
    </source>
</evidence>
<sequence>MNLTLVDRSTRGDNITNYCRKRDSLKKLSPLSNALQVKVCPCAVDTTASKSHNIDREQSTMISSRTFPAAFGQTKSYSATNDVSGSRKPQPTSTQPEPLHPSLKAVQYPDSMKHLPRLTPQSFRQQFRDQGLEGIFVDFVSLDSLGGDPGNRLREHLKKSGMARYVDGVVPGDGGFGLRN</sequence>
<feature type="compositionally biased region" description="Polar residues" evidence="1">
    <location>
        <begin position="73"/>
        <end position="96"/>
    </location>
</feature>
<organism evidence="2 3">
    <name type="scientific">Aureobasidium subglaciale (strain EXF-2481)</name>
    <name type="common">Aureobasidium pullulans var. subglaciale</name>
    <dbReference type="NCBI Taxonomy" id="1043005"/>
    <lineage>
        <taxon>Eukaryota</taxon>
        <taxon>Fungi</taxon>
        <taxon>Dikarya</taxon>
        <taxon>Ascomycota</taxon>
        <taxon>Pezizomycotina</taxon>
        <taxon>Dothideomycetes</taxon>
        <taxon>Dothideomycetidae</taxon>
        <taxon>Dothideales</taxon>
        <taxon>Saccotheciaceae</taxon>
        <taxon>Aureobasidium</taxon>
    </lineage>
</organism>
<dbReference type="HOGENOM" id="CLU_1495901_0_0_1"/>
<dbReference type="AlphaFoldDB" id="A0A074Z751"/>
<protein>
    <submittedName>
        <fullName evidence="2">Uncharacterized protein</fullName>
    </submittedName>
</protein>
<keyword evidence="3" id="KW-1185">Reference proteome</keyword>
<dbReference type="EMBL" id="KL584761">
    <property type="protein sequence ID" value="KEQ94706.1"/>
    <property type="molecule type" value="Genomic_DNA"/>
</dbReference>
<reference evidence="2 3" key="1">
    <citation type="journal article" date="2014" name="BMC Genomics">
        <title>Genome sequencing of four Aureobasidium pullulans varieties: biotechnological potential, stress tolerance, and description of new species.</title>
        <authorList>
            <person name="Gostin Ar C."/>
            <person name="Ohm R.A."/>
            <person name="Kogej T."/>
            <person name="Sonjak S."/>
            <person name="Turk M."/>
            <person name="Zajc J."/>
            <person name="Zalar P."/>
            <person name="Grube M."/>
            <person name="Sun H."/>
            <person name="Han J."/>
            <person name="Sharma A."/>
            <person name="Chiniquy J."/>
            <person name="Ngan C.Y."/>
            <person name="Lipzen A."/>
            <person name="Barry K."/>
            <person name="Grigoriev I.V."/>
            <person name="Gunde-Cimerman N."/>
        </authorList>
    </citation>
    <scope>NUCLEOTIDE SEQUENCE [LARGE SCALE GENOMIC DNA]</scope>
    <source>
        <strain evidence="2 3">EXF-2481</strain>
    </source>
</reference>
<proteinExistence type="predicted"/>
<dbReference type="InParanoid" id="A0A074Z751"/>
<gene>
    <name evidence="2" type="ORF">AUEXF2481DRAFT_40640</name>
</gene>
<dbReference type="GeneID" id="25366664"/>